<keyword evidence="3" id="KW-1185">Reference proteome</keyword>
<gene>
    <name evidence="2" type="ORF">LY89DRAFT_682794</name>
</gene>
<reference evidence="2 3" key="1">
    <citation type="submission" date="2015-10" db="EMBL/GenBank/DDBJ databases">
        <title>Full genome of DAOMC 229536 Phialocephala scopiformis, a fungal endophyte of spruce producing the potent anti-insectan compound rugulosin.</title>
        <authorList>
            <consortium name="DOE Joint Genome Institute"/>
            <person name="Walker A.K."/>
            <person name="Frasz S.L."/>
            <person name="Seifert K.A."/>
            <person name="Miller J.D."/>
            <person name="Mondo S.J."/>
            <person name="Labutti K."/>
            <person name="Lipzen A."/>
            <person name="Dockter R."/>
            <person name="Kennedy M."/>
            <person name="Grigoriev I.V."/>
            <person name="Spatafora J.W."/>
        </authorList>
    </citation>
    <scope>NUCLEOTIDE SEQUENCE [LARGE SCALE GENOMIC DNA]</scope>
    <source>
        <strain evidence="2 3">CBS 120377</strain>
    </source>
</reference>
<sequence>MSEMKYGNIPTNFKAQPENRQYENIELVKQPTQYRNRTNMTTNPPLHAPPRPASSIYSEQLVMKPWIRNNGPNGTLSYAIDQTIENVQGYSGPPLNRAHSITTLVPPIVPDTYAHHDQESIYEPADERPEWEFPSDASSHHGNTEQDEFERSMNRAKAMDFLEGGEGNVSHRRAATDQEYIPQRLQPGEQGRSTAPPEESRLGSIQGLRKIRN</sequence>
<feature type="compositionally biased region" description="Basic and acidic residues" evidence="1">
    <location>
        <begin position="138"/>
        <end position="160"/>
    </location>
</feature>
<dbReference type="AlphaFoldDB" id="A0A194XIL8"/>
<evidence type="ECO:0000313" key="3">
    <source>
        <dbReference type="Proteomes" id="UP000070700"/>
    </source>
</evidence>
<dbReference type="EMBL" id="KQ947410">
    <property type="protein sequence ID" value="KUJ19976.1"/>
    <property type="molecule type" value="Genomic_DNA"/>
</dbReference>
<organism evidence="2 3">
    <name type="scientific">Mollisia scopiformis</name>
    <name type="common">Conifer needle endophyte fungus</name>
    <name type="synonym">Phialocephala scopiformis</name>
    <dbReference type="NCBI Taxonomy" id="149040"/>
    <lineage>
        <taxon>Eukaryota</taxon>
        <taxon>Fungi</taxon>
        <taxon>Dikarya</taxon>
        <taxon>Ascomycota</taxon>
        <taxon>Pezizomycotina</taxon>
        <taxon>Leotiomycetes</taxon>
        <taxon>Helotiales</taxon>
        <taxon>Mollisiaceae</taxon>
        <taxon>Mollisia</taxon>
    </lineage>
</organism>
<dbReference type="InParanoid" id="A0A194XIL8"/>
<evidence type="ECO:0000256" key="1">
    <source>
        <dbReference type="SAM" id="MobiDB-lite"/>
    </source>
</evidence>
<dbReference type="Proteomes" id="UP000070700">
    <property type="component" value="Unassembled WGS sequence"/>
</dbReference>
<proteinExistence type="predicted"/>
<feature type="region of interest" description="Disordered" evidence="1">
    <location>
        <begin position="129"/>
        <end position="213"/>
    </location>
</feature>
<evidence type="ECO:0000313" key="2">
    <source>
        <dbReference type="EMBL" id="KUJ19976.1"/>
    </source>
</evidence>
<name>A0A194XIL8_MOLSC</name>
<dbReference type="RefSeq" id="XP_018074331.1">
    <property type="nucleotide sequence ID" value="XM_018214573.1"/>
</dbReference>
<accession>A0A194XIL8</accession>
<dbReference type="KEGG" id="psco:LY89DRAFT_682794"/>
<dbReference type="GeneID" id="28824299"/>
<protein>
    <submittedName>
        <fullName evidence="2">Uncharacterized protein</fullName>
    </submittedName>
</protein>